<organism evidence="8 9">
    <name type="scientific">Kineococcus glutinatus</name>
    <dbReference type="NCBI Taxonomy" id="1070872"/>
    <lineage>
        <taxon>Bacteria</taxon>
        <taxon>Bacillati</taxon>
        <taxon>Actinomycetota</taxon>
        <taxon>Actinomycetes</taxon>
        <taxon>Kineosporiales</taxon>
        <taxon>Kineosporiaceae</taxon>
        <taxon>Kineococcus</taxon>
    </lineage>
</organism>
<dbReference type="InterPro" id="IPR058245">
    <property type="entry name" value="NreC/VraR/RcsB-like_REC"/>
</dbReference>
<dbReference type="Proteomes" id="UP001501195">
    <property type="component" value="Unassembled WGS sequence"/>
</dbReference>
<keyword evidence="2" id="KW-0805">Transcription regulation</keyword>
<dbReference type="PROSITE" id="PS00622">
    <property type="entry name" value="HTH_LUXR_1"/>
    <property type="match status" value="1"/>
</dbReference>
<dbReference type="PROSITE" id="PS50043">
    <property type="entry name" value="HTH_LUXR_2"/>
    <property type="match status" value="1"/>
</dbReference>
<dbReference type="InterPro" id="IPR001789">
    <property type="entry name" value="Sig_transdc_resp-reg_receiver"/>
</dbReference>
<keyword evidence="9" id="KW-1185">Reference proteome</keyword>
<gene>
    <name evidence="8" type="ORF">GCM10023225_32930</name>
</gene>
<dbReference type="EMBL" id="BAABIL010000649">
    <property type="protein sequence ID" value="GAA4658958.1"/>
    <property type="molecule type" value="Genomic_DNA"/>
</dbReference>
<feature type="modified residue" description="4-aspartylphosphate" evidence="5">
    <location>
        <position position="51"/>
    </location>
</feature>
<keyword evidence="1 5" id="KW-0597">Phosphoprotein</keyword>
<comment type="caution">
    <text evidence="8">The sequence shown here is derived from an EMBL/GenBank/DDBJ whole genome shotgun (WGS) entry which is preliminary data.</text>
</comment>
<dbReference type="InterPro" id="IPR011006">
    <property type="entry name" value="CheY-like_superfamily"/>
</dbReference>
<dbReference type="SMART" id="SM00421">
    <property type="entry name" value="HTH_LUXR"/>
    <property type="match status" value="1"/>
</dbReference>
<evidence type="ECO:0000256" key="4">
    <source>
        <dbReference type="ARBA" id="ARBA00023163"/>
    </source>
</evidence>
<evidence type="ECO:0000256" key="1">
    <source>
        <dbReference type="ARBA" id="ARBA00022553"/>
    </source>
</evidence>
<dbReference type="PANTHER" id="PTHR43214:SF24">
    <property type="entry name" value="TRANSCRIPTIONAL REGULATORY PROTEIN NARL-RELATED"/>
    <property type="match status" value="1"/>
</dbReference>
<evidence type="ECO:0000256" key="2">
    <source>
        <dbReference type="ARBA" id="ARBA00023015"/>
    </source>
</evidence>
<dbReference type="CDD" id="cd17535">
    <property type="entry name" value="REC_NarL-like"/>
    <property type="match status" value="1"/>
</dbReference>
<evidence type="ECO:0000256" key="5">
    <source>
        <dbReference type="PROSITE-ProRule" id="PRU00169"/>
    </source>
</evidence>
<evidence type="ECO:0000256" key="3">
    <source>
        <dbReference type="ARBA" id="ARBA00023125"/>
    </source>
</evidence>
<dbReference type="CDD" id="cd06170">
    <property type="entry name" value="LuxR_C_like"/>
    <property type="match status" value="1"/>
</dbReference>
<evidence type="ECO:0000259" key="6">
    <source>
        <dbReference type="PROSITE" id="PS50043"/>
    </source>
</evidence>
<dbReference type="Gene3D" id="3.40.50.2300">
    <property type="match status" value="1"/>
</dbReference>
<accession>A0ABP8VBL2</accession>
<dbReference type="Pfam" id="PF00072">
    <property type="entry name" value="Response_reg"/>
    <property type="match status" value="1"/>
</dbReference>
<dbReference type="SMART" id="SM00448">
    <property type="entry name" value="REC"/>
    <property type="match status" value="1"/>
</dbReference>
<evidence type="ECO:0000313" key="8">
    <source>
        <dbReference type="EMBL" id="GAA4658958.1"/>
    </source>
</evidence>
<dbReference type="Pfam" id="PF00196">
    <property type="entry name" value="GerE"/>
    <property type="match status" value="1"/>
</dbReference>
<keyword evidence="4" id="KW-0804">Transcription</keyword>
<dbReference type="SUPFAM" id="SSF52172">
    <property type="entry name" value="CheY-like"/>
    <property type="match status" value="1"/>
</dbReference>
<feature type="domain" description="HTH luxR-type" evidence="6">
    <location>
        <begin position="152"/>
        <end position="217"/>
    </location>
</feature>
<evidence type="ECO:0000313" key="9">
    <source>
        <dbReference type="Proteomes" id="UP001501195"/>
    </source>
</evidence>
<proteinExistence type="predicted"/>
<keyword evidence="3" id="KW-0238">DNA-binding</keyword>
<evidence type="ECO:0000259" key="7">
    <source>
        <dbReference type="PROSITE" id="PS50110"/>
    </source>
</evidence>
<protein>
    <submittedName>
        <fullName evidence="8">Response regulator transcription factor</fullName>
    </submittedName>
</protein>
<dbReference type="PRINTS" id="PR00038">
    <property type="entry name" value="HTHLUXR"/>
</dbReference>
<dbReference type="PROSITE" id="PS50110">
    <property type="entry name" value="RESPONSE_REGULATORY"/>
    <property type="match status" value="1"/>
</dbReference>
<dbReference type="PANTHER" id="PTHR43214">
    <property type="entry name" value="TWO-COMPONENT RESPONSE REGULATOR"/>
    <property type="match status" value="1"/>
</dbReference>
<dbReference type="InterPro" id="IPR000792">
    <property type="entry name" value="Tscrpt_reg_LuxR_C"/>
</dbReference>
<feature type="domain" description="Response regulatory" evidence="7">
    <location>
        <begin position="1"/>
        <end position="120"/>
    </location>
</feature>
<name>A0ABP8VBL2_9ACTN</name>
<dbReference type="InterPro" id="IPR039420">
    <property type="entry name" value="WalR-like"/>
</dbReference>
<reference evidence="9" key="1">
    <citation type="journal article" date="2019" name="Int. J. Syst. Evol. Microbiol.">
        <title>The Global Catalogue of Microorganisms (GCM) 10K type strain sequencing project: providing services to taxonomists for standard genome sequencing and annotation.</title>
        <authorList>
            <consortium name="The Broad Institute Genomics Platform"/>
            <consortium name="The Broad Institute Genome Sequencing Center for Infectious Disease"/>
            <person name="Wu L."/>
            <person name="Ma J."/>
        </authorList>
    </citation>
    <scope>NUCLEOTIDE SEQUENCE [LARGE SCALE GENOMIC DNA]</scope>
    <source>
        <strain evidence="9">JCM 18126</strain>
    </source>
</reference>
<sequence>MVVADDQPVVRQGFAAMLGADPGVAVVGEAGDGLALVELVTRLRPDVALVDVRMPGTDGLTATERLAAAGLLGPGRTQVVVLTTFDLDEYVDRALRAGAAAFLLKTLTHEQLRDAVRVVAAGEQLLAPAATRRLIGRYLARAAVDPAVPAEAARRLSVLTERELGVLRLLAAGLSNAEIAATLVITEHTVKTHVARVLAKTGTRDRTQAVVLAFDARLVSPAG</sequence>